<comment type="subunit">
    <text evidence="11">Part of the heterodimeric TRMT11-TRM112 methyltransferase complex; this complex forms an active tRNA methyltransferase, where TRMT112 acts as an activator of the catalytic subunit TRMT11.</text>
</comment>
<gene>
    <name evidence="18" type="ORF">V1264_008922</name>
</gene>
<evidence type="ECO:0000256" key="3">
    <source>
        <dbReference type="ARBA" id="ARBA00022555"/>
    </source>
</evidence>
<dbReference type="InterPro" id="IPR002052">
    <property type="entry name" value="DNA_methylase_N6_adenine_CS"/>
</dbReference>
<evidence type="ECO:0000256" key="13">
    <source>
        <dbReference type="ARBA" id="ARBA00067484"/>
    </source>
</evidence>
<evidence type="ECO:0000256" key="7">
    <source>
        <dbReference type="ARBA" id="ARBA00022694"/>
    </source>
</evidence>
<dbReference type="EMBL" id="JBAMIC010000022">
    <property type="protein sequence ID" value="KAK7091203.1"/>
    <property type="molecule type" value="Genomic_DNA"/>
</dbReference>
<dbReference type="PANTHER" id="PTHR13370:SF3">
    <property type="entry name" value="TRNA (GUANINE(10)-N2)-METHYLTRANSFERASE HOMOLOG"/>
    <property type="match status" value="1"/>
</dbReference>
<evidence type="ECO:0000313" key="18">
    <source>
        <dbReference type="EMBL" id="KAK7091203.1"/>
    </source>
</evidence>
<evidence type="ECO:0000256" key="9">
    <source>
        <dbReference type="ARBA" id="ARBA00050985"/>
    </source>
</evidence>
<dbReference type="GO" id="GO:0000049">
    <property type="term" value="F:tRNA binding"/>
    <property type="evidence" value="ECO:0007669"/>
    <property type="project" value="UniProtKB-UniRule"/>
</dbReference>
<evidence type="ECO:0000259" key="16">
    <source>
        <dbReference type="Pfam" id="PF01170"/>
    </source>
</evidence>
<evidence type="ECO:0000256" key="15">
    <source>
        <dbReference type="PROSITE-ProRule" id="PRU00959"/>
    </source>
</evidence>
<keyword evidence="4 15" id="KW-0489">Methyltransferase</keyword>
<evidence type="ECO:0000313" key="19">
    <source>
        <dbReference type="Proteomes" id="UP001374579"/>
    </source>
</evidence>
<feature type="domain" description="Ribosomal RNA large subunit methyltransferase K/L-like methyltransferase" evidence="16">
    <location>
        <begin position="197"/>
        <end position="323"/>
    </location>
</feature>
<evidence type="ECO:0000259" key="17">
    <source>
        <dbReference type="Pfam" id="PF25904"/>
    </source>
</evidence>
<protein>
    <recommendedName>
        <fullName evidence="13">tRNA (guanine(10)-N(2))-methyltransferase TRMT11</fullName>
        <ecNumber evidence="12">2.1.1.214</ecNumber>
    </recommendedName>
    <alternativeName>
        <fullName evidence="14">tRNA methyltransferase 11 homolog</fullName>
    </alternativeName>
</protein>
<sequence length="467" mass="53693">MAARIARGMADTWKRYIFHFANDHFDFKLAELKAIARTVGCQIQIDETKYDKESPFLEVGLRSDEDGKRLMQRATLGRSLYELMAEGRTLPELCADLNKLPDAKKTVAADSTFRFQIEGFNKRLPQASKVDRIEALLQCLPKFQGKINLKAPDHSFHLLEYYGHEGSKSPDQPYWLYFGRWIADGQRDKIRQFHLQKRHFIGNTSMDAGLSLIMANMGQVDKNQIVFDPFVGTGSLLVACAHHGAYVMGTDIDYMLIHAKARPSRHNQKRRDKDESIRANLRQYGMESRYLDVLVADASRHDLWRNMPLFDAIITDPPYGIREASLKIGAEKPADAFIPEDCRDNHHPQSVKYRLSDSFCDLLNFAARFLKLNGRLVYWLPVFRPQYSEANVPRHRCLQLVSNCEQILNTTISRRLVTMEKTAEWQAEEDSRGATVEVDHYGDKSFRERYFKANRTIAKEMEASGSS</sequence>
<dbReference type="AlphaFoldDB" id="A0AAN9G0T4"/>
<name>A0AAN9G0T4_9CAEN</name>
<dbReference type="SUPFAM" id="SSF53335">
    <property type="entry name" value="S-adenosyl-L-methionine-dependent methyltransferases"/>
    <property type="match status" value="1"/>
</dbReference>
<dbReference type="GO" id="GO:0008033">
    <property type="term" value="P:tRNA processing"/>
    <property type="evidence" value="ECO:0007669"/>
    <property type="project" value="UniProtKB-UniRule"/>
</dbReference>
<keyword evidence="7 15" id="KW-0819">tRNA processing</keyword>
<comment type="subcellular location">
    <subcellularLocation>
        <location evidence="1">Cytoplasm</location>
    </subcellularLocation>
</comment>
<keyword evidence="2" id="KW-0963">Cytoplasm</keyword>
<evidence type="ECO:0000256" key="11">
    <source>
        <dbReference type="ARBA" id="ARBA00065434"/>
    </source>
</evidence>
<dbReference type="PIRSF" id="PIRSF017259">
    <property type="entry name" value="tRNA_mtfrase_TRM11"/>
    <property type="match status" value="1"/>
</dbReference>
<comment type="caution">
    <text evidence="18">The sequence shown here is derived from an EMBL/GenBank/DDBJ whole genome shotgun (WGS) entry which is preliminary data.</text>
</comment>
<dbReference type="PROSITE" id="PS00092">
    <property type="entry name" value="N6_MTASE"/>
    <property type="match status" value="1"/>
</dbReference>
<evidence type="ECO:0000256" key="8">
    <source>
        <dbReference type="ARBA" id="ARBA00022884"/>
    </source>
</evidence>
<organism evidence="18 19">
    <name type="scientific">Littorina saxatilis</name>
    <dbReference type="NCBI Taxonomy" id="31220"/>
    <lineage>
        <taxon>Eukaryota</taxon>
        <taxon>Metazoa</taxon>
        <taxon>Spiralia</taxon>
        <taxon>Lophotrochozoa</taxon>
        <taxon>Mollusca</taxon>
        <taxon>Gastropoda</taxon>
        <taxon>Caenogastropoda</taxon>
        <taxon>Littorinimorpha</taxon>
        <taxon>Littorinoidea</taxon>
        <taxon>Littorinidae</taxon>
        <taxon>Littorina</taxon>
    </lineage>
</organism>
<dbReference type="GO" id="GO:0043527">
    <property type="term" value="C:tRNA methyltransferase complex"/>
    <property type="evidence" value="ECO:0007669"/>
    <property type="project" value="UniProtKB-ARBA"/>
</dbReference>
<evidence type="ECO:0000256" key="12">
    <source>
        <dbReference type="ARBA" id="ARBA00066937"/>
    </source>
</evidence>
<evidence type="ECO:0000256" key="5">
    <source>
        <dbReference type="ARBA" id="ARBA00022679"/>
    </source>
</evidence>
<dbReference type="Pfam" id="PF25904">
    <property type="entry name" value="Tmrp11_N"/>
    <property type="match status" value="1"/>
</dbReference>
<evidence type="ECO:0000256" key="4">
    <source>
        <dbReference type="ARBA" id="ARBA00022603"/>
    </source>
</evidence>
<dbReference type="GO" id="GO:0032259">
    <property type="term" value="P:methylation"/>
    <property type="evidence" value="ECO:0007669"/>
    <property type="project" value="UniProtKB-UniRule"/>
</dbReference>
<keyword evidence="3 15" id="KW-0820">tRNA-binding</keyword>
<dbReference type="PRINTS" id="PR00507">
    <property type="entry name" value="N12N6MTFRASE"/>
</dbReference>
<dbReference type="Gene3D" id="3.40.50.150">
    <property type="entry name" value="Vaccinia Virus protein VP39"/>
    <property type="match status" value="1"/>
</dbReference>
<dbReference type="Proteomes" id="UP001374579">
    <property type="component" value="Unassembled WGS sequence"/>
</dbReference>
<evidence type="ECO:0000256" key="10">
    <source>
        <dbReference type="ARBA" id="ARBA00056270"/>
    </source>
</evidence>
<keyword evidence="6 15" id="KW-0949">S-adenosyl-L-methionine</keyword>
<keyword evidence="5 15" id="KW-0808">Transferase</keyword>
<evidence type="ECO:0000256" key="2">
    <source>
        <dbReference type="ARBA" id="ARBA00022490"/>
    </source>
</evidence>
<evidence type="ECO:0000256" key="6">
    <source>
        <dbReference type="ARBA" id="ARBA00022691"/>
    </source>
</evidence>
<feature type="domain" description="tRNA (guanine(10)-N(2))-methyltransferase TRMT11 N-terminal" evidence="17">
    <location>
        <begin position="15"/>
        <end position="187"/>
    </location>
</feature>
<comment type="function">
    <text evidence="10">Catalytic subunit of the TRMT11-TRM112 methyltransferase complex, that specifically mediates the S-adenosyl-L-methionine-dependent N(2)-methylation of guanosine nucleotide at position 10 (m2G10) in tRNAs. This is one of the major tRNA (guanine-N(2))-methyltransferases.</text>
</comment>
<evidence type="ECO:0000256" key="1">
    <source>
        <dbReference type="ARBA" id="ARBA00004496"/>
    </source>
</evidence>
<dbReference type="PANTHER" id="PTHR13370">
    <property type="entry name" value="RNA METHYLASE-RELATED"/>
    <property type="match status" value="1"/>
</dbReference>
<reference evidence="18 19" key="1">
    <citation type="submission" date="2024-02" db="EMBL/GenBank/DDBJ databases">
        <title>Chromosome-scale genome assembly of the rough periwinkle Littorina saxatilis.</title>
        <authorList>
            <person name="De Jode A."/>
            <person name="Faria R."/>
            <person name="Formenti G."/>
            <person name="Sims Y."/>
            <person name="Smith T.P."/>
            <person name="Tracey A."/>
            <person name="Wood J.M.D."/>
            <person name="Zagrodzka Z.B."/>
            <person name="Johannesson K."/>
            <person name="Butlin R.K."/>
            <person name="Leder E.H."/>
        </authorList>
    </citation>
    <scope>NUCLEOTIDE SEQUENCE [LARGE SCALE GENOMIC DNA]</scope>
    <source>
        <strain evidence="18">Snail1</strain>
        <tissue evidence="18">Muscle</tissue>
    </source>
</reference>
<dbReference type="InterPro" id="IPR016691">
    <property type="entry name" value="TRMT11"/>
</dbReference>
<comment type="similarity">
    <text evidence="15">Belongs to the class I-like SAM-binding methyltransferase superfamily. TRM11 methyltransferase family.</text>
</comment>
<accession>A0AAN9G0T4</accession>
<dbReference type="GO" id="GO:0160102">
    <property type="term" value="F:tRNA (guanine(10)-N2)-methyltransferase activity"/>
    <property type="evidence" value="ECO:0007669"/>
    <property type="project" value="UniProtKB-EC"/>
</dbReference>
<evidence type="ECO:0000256" key="14">
    <source>
        <dbReference type="ARBA" id="ARBA00075308"/>
    </source>
</evidence>
<dbReference type="InterPro" id="IPR029063">
    <property type="entry name" value="SAM-dependent_MTases_sf"/>
</dbReference>
<dbReference type="InterPro" id="IPR000241">
    <property type="entry name" value="RlmKL-like_Mtase"/>
</dbReference>
<keyword evidence="19" id="KW-1185">Reference proteome</keyword>
<dbReference type="GO" id="GO:0005737">
    <property type="term" value="C:cytoplasm"/>
    <property type="evidence" value="ECO:0007669"/>
    <property type="project" value="UniProtKB-SubCell"/>
</dbReference>
<proteinExistence type="inferred from homology"/>
<dbReference type="InterPro" id="IPR059073">
    <property type="entry name" value="TRMT11_N"/>
</dbReference>
<keyword evidence="8 15" id="KW-0694">RNA-binding</keyword>
<comment type="catalytic activity">
    <reaction evidence="9">
        <text>guanosine(10) in tRNA + S-adenosyl-L-methionine = N(2)-methylguanosine(10) in tRNA + S-adenosyl-L-homocysteine + H(+)</text>
        <dbReference type="Rhea" id="RHEA:43128"/>
        <dbReference type="Rhea" id="RHEA-COMP:10355"/>
        <dbReference type="Rhea" id="RHEA-COMP:10357"/>
        <dbReference type="ChEBI" id="CHEBI:15378"/>
        <dbReference type="ChEBI" id="CHEBI:57856"/>
        <dbReference type="ChEBI" id="CHEBI:59789"/>
        <dbReference type="ChEBI" id="CHEBI:74269"/>
        <dbReference type="ChEBI" id="CHEBI:74481"/>
        <dbReference type="EC" id="2.1.1.214"/>
    </reaction>
    <physiologicalReaction direction="left-to-right" evidence="9">
        <dbReference type="Rhea" id="RHEA:43129"/>
    </physiologicalReaction>
</comment>
<dbReference type="PROSITE" id="PS51627">
    <property type="entry name" value="SAM_MT_TRM11"/>
    <property type="match status" value="1"/>
</dbReference>
<dbReference type="EC" id="2.1.1.214" evidence="12"/>
<dbReference type="Pfam" id="PF01170">
    <property type="entry name" value="UPF0020"/>
    <property type="match status" value="1"/>
</dbReference>